<feature type="transmembrane region" description="Helical" evidence="1">
    <location>
        <begin position="250"/>
        <end position="270"/>
    </location>
</feature>
<keyword evidence="1" id="KW-0472">Membrane</keyword>
<reference evidence="2" key="1">
    <citation type="submission" date="2016-12" db="EMBL/GenBank/DDBJ databases">
        <title>Analysis of the Molecular Diversity Among Cronobacter Species Isolated from Filth Flies Using a Pan Genomic DNA Microarray.</title>
        <authorList>
            <person name="Pava-Ripoll M."/>
            <person name="Tall B."/>
            <person name="Farber J."/>
            <person name="Fanning S."/>
            <person name="Lehner A."/>
            <person name="Stephan R."/>
            <person name="Pagotto F."/>
            <person name="Iverson C."/>
            <person name="Ziobro G."/>
            <person name="Miller A."/>
            <person name="Pearson R."/>
            <person name="Yan Q."/>
            <person name="Kim M."/>
            <person name="Jeong S."/>
            <person name="Park J."/>
            <person name="Jun S."/>
            <person name="Choi H."/>
            <person name="Chung T."/>
            <person name="Yoo Y."/>
            <person name="Park E."/>
            <person name="Hwang S."/>
            <person name="Lee B."/>
            <person name="Sathyamoorthy V."/>
            <person name="Carter L."/>
            <person name="Mammel M."/>
            <person name="Jackson S."/>
            <person name="Kothary M."/>
            <person name="Patel I."/>
            <person name="Grim C."/>
            <person name="Gopinath G."/>
            <person name="Gangiredla J."/>
            <person name="Chase H."/>
        </authorList>
    </citation>
    <scope>NUCLEOTIDE SEQUENCE [LARGE SCALE GENOMIC DNA]</scope>
    <source>
        <strain evidence="2">MOD1-Sh41s</strain>
    </source>
</reference>
<dbReference type="EMBL" id="MSAG01000001">
    <property type="protein sequence ID" value="PUX26873.1"/>
    <property type="molecule type" value="Genomic_DNA"/>
</dbReference>
<feature type="transmembrane region" description="Helical" evidence="1">
    <location>
        <begin position="211"/>
        <end position="238"/>
    </location>
</feature>
<protein>
    <submittedName>
        <fullName evidence="2">DUF4153 domain-containing protein</fullName>
    </submittedName>
</protein>
<accession>A0A2T7BAA7</accession>
<feature type="transmembrane region" description="Helical" evidence="1">
    <location>
        <begin position="12"/>
        <end position="30"/>
    </location>
</feature>
<dbReference type="RefSeq" id="WP_075197102.1">
    <property type="nucleotide sequence ID" value="NZ_CP187984.1"/>
</dbReference>
<gene>
    <name evidence="2" type="ORF">BS411_00295</name>
</gene>
<feature type="transmembrane region" description="Helical" evidence="1">
    <location>
        <begin position="42"/>
        <end position="61"/>
    </location>
</feature>
<dbReference type="InterPro" id="IPR025291">
    <property type="entry name" value="DUF4153"/>
</dbReference>
<feature type="transmembrane region" description="Helical" evidence="1">
    <location>
        <begin position="316"/>
        <end position="337"/>
    </location>
</feature>
<dbReference type="OrthoDB" id="7022049at2"/>
<feature type="transmembrane region" description="Helical" evidence="1">
    <location>
        <begin position="68"/>
        <end position="90"/>
    </location>
</feature>
<sequence length="569" mass="62272">MSELHPLAPATRWGIVMIAALCGLLMFLTGPRSLIVMSQGSALVLHSLAITLCASVALAATRLRALRFWLMTGALLALVGVMAGWMRWSVTGVDELDAAEMVANWYFHLAATLFMALPWLQRDSASGEPVSRRLRLWNNGVALLLALALAGLFWGVLLLWAKLFSAVNIRFFDDLFFDTPLFGYVMVTVSGAVCLLLCRSQTRITEALIRFLTLVASGLLPLAALIALLFLVTLPFVGLSGLAARTSCTALLNTLALVLLSLSGLACAPWRSAPPPHKALRLLNAAGLIATPLFSALAGWSLWLRVQQYGWTPSRVYAALITATVLCWAVCAALQVARRMKSSEPVSDRGGRVVMLFSLALLVLSHSPVLDPWRISVESQVARYESGAQKADLMSLYMLQHAGRRGQAALNELRNNTAFMADRENRQALRDMLDGDPSSAVNEADLRDVIALASGAQAPAESWWQWVRKEDTYSVRGCLYEKGSCVVAALDLNHDGQNEVLLCSSDTRSCSVTMRENGQWRQAGWSLEVPGSLTREKFDKALRENQIKGKDKTWQDVEIGGVRIPISYQ</sequence>
<dbReference type="Pfam" id="PF13687">
    <property type="entry name" value="DUF4153"/>
    <property type="match status" value="1"/>
</dbReference>
<proteinExistence type="predicted"/>
<feature type="transmembrane region" description="Helical" evidence="1">
    <location>
        <begin position="102"/>
        <end position="120"/>
    </location>
</feature>
<dbReference type="AlphaFoldDB" id="A0A2T7BAA7"/>
<evidence type="ECO:0000256" key="1">
    <source>
        <dbReference type="SAM" id="Phobius"/>
    </source>
</evidence>
<comment type="caution">
    <text evidence="2">The sequence shown here is derived from an EMBL/GenBank/DDBJ whole genome shotgun (WGS) entry which is preliminary data.</text>
</comment>
<feature type="transmembrane region" description="Helical" evidence="1">
    <location>
        <begin position="282"/>
        <end position="304"/>
    </location>
</feature>
<feature type="transmembrane region" description="Helical" evidence="1">
    <location>
        <begin position="181"/>
        <end position="199"/>
    </location>
</feature>
<feature type="transmembrane region" description="Helical" evidence="1">
    <location>
        <begin position="141"/>
        <end position="161"/>
    </location>
</feature>
<keyword evidence="1" id="KW-0812">Transmembrane</keyword>
<organism evidence="2">
    <name type="scientific">Cronobacter turicensis</name>
    <dbReference type="NCBI Taxonomy" id="413502"/>
    <lineage>
        <taxon>Bacteria</taxon>
        <taxon>Pseudomonadati</taxon>
        <taxon>Pseudomonadota</taxon>
        <taxon>Gammaproteobacteria</taxon>
        <taxon>Enterobacterales</taxon>
        <taxon>Enterobacteriaceae</taxon>
        <taxon>Cronobacter</taxon>
    </lineage>
</organism>
<keyword evidence="1" id="KW-1133">Transmembrane helix</keyword>
<evidence type="ECO:0000313" key="2">
    <source>
        <dbReference type="EMBL" id="PUX26873.1"/>
    </source>
</evidence>
<name>A0A2T7BAA7_9ENTR</name>